<keyword evidence="2" id="KW-0479">Metal-binding</keyword>
<protein>
    <recommendedName>
        <fullName evidence="5">Metallo-beta-lactamase domain-containing protein</fullName>
    </recommendedName>
</protein>
<dbReference type="PANTHER" id="PTHR42978:SF6">
    <property type="entry name" value="QUORUM-QUENCHING LACTONASE YTNP-RELATED"/>
    <property type="match status" value="1"/>
</dbReference>
<sequence>MKSGALSRARWAQPAVRRSLALGGITATYLPDGYVELHPARWFSLDGATSLYDDRPELIASSGHLIASIGVLLLEGPGWRILVDAGLGPTSVPADATHPALGVMRGGGLASFASVIGEVDAVVLTHAHDDHVGWARRGWAGLPGVAGAPHLVGRDEPAPGDWERVDDGQEIAPGVTAIATPGHTAGHLSLVVEGDERRLVVVGDTFHSPLQVEVPHLCSCFDVDPARSRDSRARMLRELEPPGTVAAATHFADVPFGRVRAGRWEPVA</sequence>
<dbReference type="InterPro" id="IPR051013">
    <property type="entry name" value="MBL_superfamily_lactonases"/>
</dbReference>
<dbReference type="InterPro" id="IPR036866">
    <property type="entry name" value="RibonucZ/Hydroxyglut_hydro"/>
</dbReference>
<dbReference type="InterPro" id="IPR001279">
    <property type="entry name" value="Metallo-B-lactamas"/>
</dbReference>
<dbReference type="SUPFAM" id="SSF56281">
    <property type="entry name" value="Metallo-hydrolase/oxidoreductase"/>
    <property type="match status" value="1"/>
</dbReference>
<gene>
    <name evidence="6" type="ORF">GCM10017772_08330</name>
</gene>
<evidence type="ECO:0000313" key="6">
    <source>
        <dbReference type="EMBL" id="GHH67159.1"/>
    </source>
</evidence>
<dbReference type="Pfam" id="PF00753">
    <property type="entry name" value="Lactamase_B"/>
    <property type="match status" value="1"/>
</dbReference>
<evidence type="ECO:0000256" key="1">
    <source>
        <dbReference type="ARBA" id="ARBA00007749"/>
    </source>
</evidence>
<evidence type="ECO:0000256" key="2">
    <source>
        <dbReference type="ARBA" id="ARBA00022723"/>
    </source>
</evidence>
<dbReference type="Gene3D" id="3.60.15.10">
    <property type="entry name" value="Ribonuclease Z/Hydroxyacylglutathione hydrolase-like"/>
    <property type="match status" value="2"/>
</dbReference>
<dbReference type="PANTHER" id="PTHR42978">
    <property type="entry name" value="QUORUM-QUENCHING LACTONASE YTNP-RELATED-RELATED"/>
    <property type="match status" value="1"/>
</dbReference>
<evidence type="ECO:0000256" key="3">
    <source>
        <dbReference type="ARBA" id="ARBA00022801"/>
    </source>
</evidence>
<proteinExistence type="inferred from homology"/>
<dbReference type="AlphaFoldDB" id="A0A919KP92"/>
<dbReference type="GO" id="GO:0016787">
    <property type="term" value="F:hydrolase activity"/>
    <property type="evidence" value="ECO:0007669"/>
    <property type="project" value="UniProtKB-KW"/>
</dbReference>
<reference evidence="6" key="1">
    <citation type="journal article" date="2014" name="Int. J. Syst. Evol. Microbiol.">
        <title>Complete genome sequence of Corynebacterium casei LMG S-19264T (=DSM 44701T), isolated from a smear-ripened cheese.</title>
        <authorList>
            <consortium name="US DOE Joint Genome Institute (JGI-PGF)"/>
            <person name="Walter F."/>
            <person name="Albersmeier A."/>
            <person name="Kalinowski J."/>
            <person name="Ruckert C."/>
        </authorList>
    </citation>
    <scope>NUCLEOTIDE SEQUENCE</scope>
    <source>
        <strain evidence="6">CGMCC 4.7398</strain>
    </source>
</reference>
<comment type="similarity">
    <text evidence="1">Belongs to the metallo-beta-lactamase superfamily.</text>
</comment>
<dbReference type="EMBL" id="BNAS01000001">
    <property type="protein sequence ID" value="GHH67159.1"/>
    <property type="molecule type" value="Genomic_DNA"/>
</dbReference>
<reference evidence="6" key="2">
    <citation type="submission" date="2020-09" db="EMBL/GenBank/DDBJ databases">
        <authorList>
            <person name="Sun Q."/>
            <person name="Zhou Y."/>
        </authorList>
    </citation>
    <scope>NUCLEOTIDE SEQUENCE</scope>
    <source>
        <strain evidence="6">CGMCC 4.7398</strain>
    </source>
</reference>
<name>A0A919KP92_9MICO</name>
<dbReference type="RefSeq" id="WP_189667964.1">
    <property type="nucleotide sequence ID" value="NZ_BNAS01000001.1"/>
</dbReference>
<accession>A0A919KP92</accession>
<evidence type="ECO:0000259" key="5">
    <source>
        <dbReference type="SMART" id="SM00849"/>
    </source>
</evidence>
<evidence type="ECO:0000313" key="7">
    <source>
        <dbReference type="Proteomes" id="UP000627369"/>
    </source>
</evidence>
<keyword evidence="7" id="KW-1185">Reference proteome</keyword>
<dbReference type="SMART" id="SM00849">
    <property type="entry name" value="Lactamase_B"/>
    <property type="match status" value="1"/>
</dbReference>
<dbReference type="Proteomes" id="UP000627369">
    <property type="component" value="Unassembled WGS sequence"/>
</dbReference>
<feature type="domain" description="Metallo-beta-lactamase" evidence="5">
    <location>
        <begin position="68"/>
        <end position="250"/>
    </location>
</feature>
<evidence type="ECO:0000256" key="4">
    <source>
        <dbReference type="ARBA" id="ARBA00022833"/>
    </source>
</evidence>
<dbReference type="GO" id="GO:0046872">
    <property type="term" value="F:metal ion binding"/>
    <property type="evidence" value="ECO:0007669"/>
    <property type="project" value="UniProtKB-KW"/>
</dbReference>
<comment type="caution">
    <text evidence="6">The sequence shown here is derived from an EMBL/GenBank/DDBJ whole genome shotgun (WGS) entry which is preliminary data.</text>
</comment>
<keyword evidence="3" id="KW-0378">Hydrolase</keyword>
<keyword evidence="4" id="KW-0862">Zinc</keyword>
<organism evidence="6 7">
    <name type="scientific">Promicromonospora soli</name>
    <dbReference type="NCBI Taxonomy" id="2035533"/>
    <lineage>
        <taxon>Bacteria</taxon>
        <taxon>Bacillati</taxon>
        <taxon>Actinomycetota</taxon>
        <taxon>Actinomycetes</taxon>
        <taxon>Micrococcales</taxon>
        <taxon>Promicromonosporaceae</taxon>
        <taxon>Promicromonospora</taxon>
    </lineage>
</organism>